<name>A0A8H3I975_9LECA</name>
<dbReference type="Proteomes" id="UP000664169">
    <property type="component" value="Unassembled WGS sequence"/>
</dbReference>
<feature type="compositionally biased region" description="Polar residues" evidence="5">
    <location>
        <begin position="691"/>
        <end position="705"/>
    </location>
</feature>
<evidence type="ECO:0000256" key="2">
    <source>
        <dbReference type="ARBA" id="ARBA00022692"/>
    </source>
</evidence>
<feature type="transmembrane region" description="Helical" evidence="6">
    <location>
        <begin position="59"/>
        <end position="79"/>
    </location>
</feature>
<dbReference type="AlphaFoldDB" id="A0A8H3I975"/>
<feature type="region of interest" description="Disordered" evidence="5">
    <location>
        <begin position="888"/>
        <end position="910"/>
    </location>
</feature>
<feature type="domain" description="TM7S3/TM198-like" evidence="7">
    <location>
        <begin position="64"/>
        <end position="266"/>
    </location>
</feature>
<dbReference type="EMBL" id="CAJPDQ010000007">
    <property type="protein sequence ID" value="CAF9912115.1"/>
    <property type="molecule type" value="Genomic_DNA"/>
</dbReference>
<comment type="subcellular location">
    <subcellularLocation>
        <location evidence="1">Membrane</location>
        <topology evidence="1">Multi-pass membrane protein</topology>
    </subcellularLocation>
</comment>
<feature type="transmembrane region" description="Helical" evidence="6">
    <location>
        <begin position="252"/>
        <end position="270"/>
    </location>
</feature>
<protein>
    <recommendedName>
        <fullName evidence="7">TM7S3/TM198-like domain-containing protein</fullName>
    </recommendedName>
</protein>
<keyword evidence="4 6" id="KW-0472">Membrane</keyword>
<evidence type="ECO:0000259" key="7">
    <source>
        <dbReference type="Pfam" id="PF13886"/>
    </source>
</evidence>
<accession>A0A8H3I975</accession>
<feature type="compositionally biased region" description="Basic and acidic residues" evidence="5">
    <location>
        <begin position="543"/>
        <end position="555"/>
    </location>
</feature>
<dbReference type="Pfam" id="PF13886">
    <property type="entry name" value="TM7S3_TM198"/>
    <property type="match status" value="1"/>
</dbReference>
<feature type="region of interest" description="Disordered" evidence="5">
    <location>
        <begin position="384"/>
        <end position="411"/>
    </location>
</feature>
<evidence type="ECO:0000256" key="3">
    <source>
        <dbReference type="ARBA" id="ARBA00022989"/>
    </source>
</evidence>
<proteinExistence type="predicted"/>
<feature type="transmembrane region" description="Helical" evidence="6">
    <location>
        <begin position="139"/>
        <end position="158"/>
    </location>
</feature>
<organism evidence="8 9">
    <name type="scientific">Gomphillus americanus</name>
    <dbReference type="NCBI Taxonomy" id="1940652"/>
    <lineage>
        <taxon>Eukaryota</taxon>
        <taxon>Fungi</taxon>
        <taxon>Dikarya</taxon>
        <taxon>Ascomycota</taxon>
        <taxon>Pezizomycotina</taxon>
        <taxon>Lecanoromycetes</taxon>
        <taxon>OSLEUM clade</taxon>
        <taxon>Ostropomycetidae</taxon>
        <taxon>Ostropales</taxon>
        <taxon>Graphidaceae</taxon>
        <taxon>Gomphilloideae</taxon>
        <taxon>Gomphillus</taxon>
    </lineage>
</organism>
<evidence type="ECO:0000256" key="6">
    <source>
        <dbReference type="SAM" id="Phobius"/>
    </source>
</evidence>
<evidence type="ECO:0000313" key="9">
    <source>
        <dbReference type="Proteomes" id="UP000664169"/>
    </source>
</evidence>
<feature type="region of interest" description="Disordered" evidence="5">
    <location>
        <begin position="543"/>
        <end position="599"/>
    </location>
</feature>
<keyword evidence="9" id="KW-1185">Reference proteome</keyword>
<feature type="compositionally biased region" description="Polar residues" evidence="5">
    <location>
        <begin position="297"/>
        <end position="314"/>
    </location>
</feature>
<reference evidence="8" key="1">
    <citation type="submission" date="2021-03" db="EMBL/GenBank/DDBJ databases">
        <authorList>
            <person name="Tagirdzhanova G."/>
        </authorList>
    </citation>
    <scope>NUCLEOTIDE SEQUENCE</scope>
</reference>
<sequence length="949" mass="104216">MNEEQMSCAICDSDEKIFSTSSSHLTNIILRKMPVSSSLQSRDIGIDLNTILSRSITPATSIAGIFLIISGLFLALVGARNQKMQVFLSTTYLAGLGIAILVLHLAEPPISPAIQGAYFVAAFVPALVLGSLASLLRNALGNLASAAGGFCLAMFIMTLRDGGLLTSVASKTTFVICLTAGVFAMSFNRYTHAYVLVASTSLTGASAVILGIDCFSLTGLKEFWVYIWALNSRLFSESQNTYTITRKMGVEMAGIILLAILGTISQTQLWKIVMQHRRHGNIVTHLEEQQRDDIESGHTTSMKETPSYQVQETDQHYSNNKMTSETAAGTFDENKSSLHASTTDKLDPMAVEAVLTAYSEPMAAFNLDDAITPSDSVEQIALSTPDSVRATSSSTTLVGTDESHDEPLSDFGKNAIIPHTKQAIQEQRDKRCITASHRTKSRLSLRQLRPSKTFMDIVAAKLKQLSQASRSSIRVITEHNTSQQRVSYLTNSVQGSQFDALSVDEAQISRPLLEQESAEQFVSSILGDPPVSAELDKPGMAVEELREHRSKDGPAKETGSVTTSTGRSPTRHGHVLPIPRSSEDEKFESQTQPLLGMRGTEGVNPYQTAIPNAKNSTLADIGTPLDSLPKTEHSLLMERTQLPQDMIQGCDIKRVERPKPIAKAHLHVFSSYVPASTKLPAVIGNTRPAEPSNSFSILESGPQKSRTTRMEAQKLSRTCTITSSHVNNVGARKAISPPATMLLSSRSNLRSSVGSWPRHNDTKHSLQRRLQSSLRNSRSCVLNSPIDEDEVTSFSFCPSTTCTDIPRRASYPYHSRTGLDTGDSIKYTSSQLPTGSTCHRSFIDDGLRADVFSSTKKQHSRPNSEEPTFSRQRQAYLEGLRLESRAQDQKYLSRKVHPQDRKTEQSKIPQHTLYRASMLATWRRSNPLELRRLTKTLTSSPSNILRDPV</sequence>
<feature type="compositionally biased region" description="Polar residues" evidence="5">
    <location>
        <begin position="384"/>
        <end position="398"/>
    </location>
</feature>
<feature type="compositionally biased region" description="Polar residues" evidence="5">
    <location>
        <begin position="559"/>
        <end position="568"/>
    </location>
</feature>
<feature type="transmembrane region" description="Helical" evidence="6">
    <location>
        <begin position="164"/>
        <end position="186"/>
    </location>
</feature>
<dbReference type="InterPro" id="IPR025256">
    <property type="entry name" value="TM7S3/TM198-like_dom"/>
</dbReference>
<dbReference type="PANTHER" id="PTHR39469:SF1">
    <property type="entry name" value="DUF4203 DOMAIN-CONTAINING PROTEIN"/>
    <property type="match status" value="1"/>
</dbReference>
<feature type="transmembrane region" description="Helical" evidence="6">
    <location>
        <begin position="86"/>
        <end position="106"/>
    </location>
</feature>
<evidence type="ECO:0000256" key="4">
    <source>
        <dbReference type="ARBA" id="ARBA00023136"/>
    </source>
</evidence>
<comment type="caution">
    <text evidence="8">The sequence shown here is derived from an EMBL/GenBank/DDBJ whole genome shotgun (WGS) entry which is preliminary data.</text>
</comment>
<dbReference type="GO" id="GO:0016020">
    <property type="term" value="C:membrane"/>
    <property type="evidence" value="ECO:0007669"/>
    <property type="project" value="UniProtKB-SubCell"/>
</dbReference>
<evidence type="ECO:0000256" key="1">
    <source>
        <dbReference type="ARBA" id="ARBA00004141"/>
    </source>
</evidence>
<dbReference type="PANTHER" id="PTHR39469">
    <property type="entry name" value="CHROMOSOME 1, WHOLE GENOME SHOTGUN SEQUENCE"/>
    <property type="match status" value="1"/>
</dbReference>
<feature type="region of interest" description="Disordered" evidence="5">
    <location>
        <begin position="686"/>
        <end position="707"/>
    </location>
</feature>
<evidence type="ECO:0000256" key="5">
    <source>
        <dbReference type="SAM" id="MobiDB-lite"/>
    </source>
</evidence>
<feature type="region of interest" description="Disordered" evidence="5">
    <location>
        <begin position="288"/>
        <end position="314"/>
    </location>
</feature>
<evidence type="ECO:0000313" key="8">
    <source>
        <dbReference type="EMBL" id="CAF9912115.1"/>
    </source>
</evidence>
<keyword evidence="3 6" id="KW-1133">Transmembrane helix</keyword>
<feature type="transmembrane region" description="Helical" evidence="6">
    <location>
        <begin position="112"/>
        <end position="132"/>
    </location>
</feature>
<keyword evidence="2 6" id="KW-0812">Transmembrane</keyword>
<gene>
    <name evidence="8" type="ORF">GOMPHAMPRED_007559</name>
</gene>
<dbReference type="OrthoDB" id="102260at2759"/>